<evidence type="ECO:0000313" key="3">
    <source>
        <dbReference type="Proteomes" id="UP000299102"/>
    </source>
</evidence>
<proteinExistence type="predicted"/>
<gene>
    <name evidence="2" type="ORF">EVAR_89602_1</name>
</gene>
<dbReference type="Proteomes" id="UP000299102">
    <property type="component" value="Unassembled WGS sequence"/>
</dbReference>
<reference evidence="2 3" key="1">
    <citation type="journal article" date="2019" name="Commun. Biol.">
        <title>The bagworm genome reveals a unique fibroin gene that provides high tensile strength.</title>
        <authorList>
            <person name="Kono N."/>
            <person name="Nakamura H."/>
            <person name="Ohtoshi R."/>
            <person name="Tomita M."/>
            <person name="Numata K."/>
            <person name="Arakawa K."/>
        </authorList>
    </citation>
    <scope>NUCLEOTIDE SEQUENCE [LARGE SCALE GENOMIC DNA]</scope>
</reference>
<comment type="caution">
    <text evidence="2">The sequence shown here is derived from an EMBL/GenBank/DDBJ whole genome shotgun (WGS) entry which is preliminary data.</text>
</comment>
<accession>A0A4C1XKX7</accession>
<dbReference type="AlphaFoldDB" id="A0A4C1XKX7"/>
<feature type="region of interest" description="Disordered" evidence="1">
    <location>
        <begin position="83"/>
        <end position="126"/>
    </location>
</feature>
<evidence type="ECO:0000256" key="1">
    <source>
        <dbReference type="SAM" id="MobiDB-lite"/>
    </source>
</evidence>
<keyword evidence="3" id="KW-1185">Reference proteome</keyword>
<sequence>MNTGKIQCKICAESSHKGGYQYAIKIRKRYLENRNHSSNIHSFDGKWKRQIIPSKHLEHGARQIRALAFKRKYVRTGQFQNRYTPRVSRPPLGQPGPSLHLGNTRQGTSAYACEQKRQTPPKATAAARTRVTEIAQSLIITSNIQRAEN</sequence>
<protein>
    <submittedName>
        <fullName evidence="2">Uncharacterized protein</fullName>
    </submittedName>
</protein>
<name>A0A4C1XKX7_EUMVA</name>
<organism evidence="2 3">
    <name type="scientific">Eumeta variegata</name>
    <name type="common">Bagworm moth</name>
    <name type="synonym">Eumeta japonica</name>
    <dbReference type="NCBI Taxonomy" id="151549"/>
    <lineage>
        <taxon>Eukaryota</taxon>
        <taxon>Metazoa</taxon>
        <taxon>Ecdysozoa</taxon>
        <taxon>Arthropoda</taxon>
        <taxon>Hexapoda</taxon>
        <taxon>Insecta</taxon>
        <taxon>Pterygota</taxon>
        <taxon>Neoptera</taxon>
        <taxon>Endopterygota</taxon>
        <taxon>Lepidoptera</taxon>
        <taxon>Glossata</taxon>
        <taxon>Ditrysia</taxon>
        <taxon>Tineoidea</taxon>
        <taxon>Psychidae</taxon>
        <taxon>Oiketicinae</taxon>
        <taxon>Eumeta</taxon>
    </lineage>
</organism>
<dbReference type="EMBL" id="BGZK01000901">
    <property type="protein sequence ID" value="GBP64556.1"/>
    <property type="molecule type" value="Genomic_DNA"/>
</dbReference>
<evidence type="ECO:0000313" key="2">
    <source>
        <dbReference type="EMBL" id="GBP64556.1"/>
    </source>
</evidence>